<evidence type="ECO:0000256" key="1">
    <source>
        <dbReference type="SAM" id="MobiDB-lite"/>
    </source>
</evidence>
<evidence type="ECO:0000313" key="3">
    <source>
        <dbReference type="Proteomes" id="UP000236220"/>
    </source>
</evidence>
<dbReference type="AlphaFoldDB" id="A0A2K1Q247"/>
<dbReference type="Proteomes" id="UP000236220">
    <property type="component" value="Unassembled WGS sequence"/>
</dbReference>
<sequence>MSKRSKRSSPPPTLNEVLSARSANSAPAAHWSEADRALLSEDYASAASSYAAAADTSPVERAKHGFCLGMQGDDDGAEALLSESNVGEHPEAQAVLAWVLGGSRGRRIRGLGDAQTMHRMAERKARVDALFKLALSHDRPSLFVFYALFHVLGTYHEDAGPQAARARMLYPDWAWPHAIVAGKQRVSGNLDPGALEDLMRTLPSARHEDVFHEAYVHAMQLERWDDAERVIEALERLVSQDAQVGDRNLASLSEMRAMLSLHRARAGETDAYETVLDQLAAFVPAVAHVVDGRDPTVAPKFLLQVALEFGQEDRLRDAATALVARAWDTHGERYEDLDTWGPYVASPSLEGVLQFGHFGFDFTSRWREVEAQLGGAVRERWSLMLAADAVLHRDPEPDQVKLLCATPVQGLPWWISRAIFEAHAIHAEDPIGAGAVLAELAELAAGIPPAEDDRFPAPLESLSVDVESLENPIALFTGALDWLYATPTATGQALLEQWGMDLAEVDGGKAVLSHLAALSLSRVDSAIAHEMMDLAEIADTPETRLTAALARYPQPESTRVRAEDLSLLEAATLIALLRASPLDHVRWTLAPLDISGQSFEPTHKFIGTLFGLMNKGVLAIDASTPAGVVKVEDDGRLTAYLSRVVWRISANTLALQRAIRDLPRGQWPEAWRDHATTLARDLGVEELVTYLDHLVTDRNLPTPNMDDARGLFRIQLEHLSIAQCYYLAHKTMRETLDYQARHRPGRAQLEARIINLLRGNGERAIAKGWDTRYDRIRELPPSLLWEALHDVLTRWGRTAFEEPVMTLTLEDPETPPTHH</sequence>
<dbReference type="OrthoDB" id="7062983at2"/>
<dbReference type="EMBL" id="NPZB01000001">
    <property type="protein sequence ID" value="PNS09103.1"/>
    <property type="molecule type" value="Genomic_DNA"/>
</dbReference>
<keyword evidence="3" id="KW-1185">Reference proteome</keyword>
<organism evidence="2 3">
    <name type="scientific">Solilutibacter silvestris</name>
    <dbReference type="NCBI Taxonomy" id="1645665"/>
    <lineage>
        <taxon>Bacteria</taxon>
        <taxon>Pseudomonadati</taxon>
        <taxon>Pseudomonadota</taxon>
        <taxon>Gammaproteobacteria</taxon>
        <taxon>Lysobacterales</taxon>
        <taxon>Lysobacteraceae</taxon>
        <taxon>Solilutibacter</taxon>
    </lineage>
</organism>
<gene>
    <name evidence="2" type="ORF">Lysil_0732</name>
</gene>
<proteinExistence type="predicted"/>
<protein>
    <submittedName>
        <fullName evidence="2">Uncharacterized protein</fullName>
    </submittedName>
</protein>
<dbReference type="RefSeq" id="WP_129588346.1">
    <property type="nucleotide sequence ID" value="NZ_NPZB01000001.1"/>
</dbReference>
<accession>A0A2K1Q247</accession>
<name>A0A2K1Q247_9GAMM</name>
<comment type="caution">
    <text evidence="2">The sequence shown here is derived from an EMBL/GenBank/DDBJ whole genome shotgun (WGS) entry which is preliminary data.</text>
</comment>
<evidence type="ECO:0000313" key="2">
    <source>
        <dbReference type="EMBL" id="PNS09103.1"/>
    </source>
</evidence>
<feature type="region of interest" description="Disordered" evidence="1">
    <location>
        <begin position="1"/>
        <end position="30"/>
    </location>
</feature>
<reference evidence="2 3" key="1">
    <citation type="submission" date="2017-08" db="EMBL/GenBank/DDBJ databases">
        <title>Lysobacter sylvestris genome.</title>
        <authorList>
            <person name="Zhang D.-C."/>
            <person name="Albuquerque L."/>
            <person name="Franca L."/>
            <person name="Froufe H.J.C."/>
            <person name="Barroso C."/>
            <person name="Egas C."/>
            <person name="Da Costa M."/>
            <person name="Margesin R."/>
        </authorList>
    </citation>
    <scope>NUCLEOTIDE SEQUENCE [LARGE SCALE GENOMIC DNA]</scope>
    <source>
        <strain evidence="2 3">AM20-91</strain>
    </source>
</reference>